<feature type="region of interest" description="Disordered" evidence="1">
    <location>
        <begin position="23"/>
        <end position="60"/>
    </location>
</feature>
<sequence length="60" mass="6217">QPLVGTLHQLIDQAKRTPVRQFRGIVAPGSGSADKKKAAPRKRSAKKSPPADEAGSGAIA</sequence>
<protein>
    <submittedName>
        <fullName evidence="2">DNA topoisomerase 3</fullName>
    </submittedName>
</protein>
<organism evidence="2">
    <name type="scientific">human gut metagenome</name>
    <dbReference type="NCBI Taxonomy" id="408170"/>
    <lineage>
        <taxon>unclassified sequences</taxon>
        <taxon>metagenomes</taxon>
        <taxon>organismal metagenomes</taxon>
    </lineage>
</organism>
<dbReference type="AlphaFoldDB" id="W1YTT4"/>
<dbReference type="EMBL" id="AZMM01000153">
    <property type="protein sequence ID" value="ETJ45872.1"/>
    <property type="molecule type" value="Genomic_DNA"/>
</dbReference>
<evidence type="ECO:0000313" key="2">
    <source>
        <dbReference type="EMBL" id="ETJ45872.1"/>
    </source>
</evidence>
<comment type="caution">
    <text evidence="2">The sequence shown here is derived from an EMBL/GenBank/DDBJ whole genome shotgun (WGS) entry which is preliminary data.</text>
</comment>
<accession>W1YTT4</accession>
<gene>
    <name evidence="2" type="ORF">Q604_UNBC00153G0002</name>
</gene>
<proteinExistence type="predicted"/>
<name>W1YTT4_9ZZZZ</name>
<keyword evidence="2" id="KW-0413">Isomerase</keyword>
<feature type="non-terminal residue" evidence="2">
    <location>
        <position position="1"/>
    </location>
</feature>
<reference evidence="2" key="1">
    <citation type="submission" date="2013-12" db="EMBL/GenBank/DDBJ databases">
        <title>A Varibaculum cambriense genome reconstructed from a premature infant gut community with otherwise low bacterial novelty that shifts toward anaerobic metabolism during the third week of life.</title>
        <authorList>
            <person name="Brown C.T."/>
            <person name="Sharon I."/>
            <person name="Thomas B.C."/>
            <person name="Castelle C.J."/>
            <person name="Morowitz M.J."/>
            <person name="Banfield J.F."/>
        </authorList>
    </citation>
    <scope>NUCLEOTIDE SEQUENCE</scope>
</reference>
<dbReference type="GO" id="GO:0016853">
    <property type="term" value="F:isomerase activity"/>
    <property type="evidence" value="ECO:0007669"/>
    <property type="project" value="UniProtKB-KW"/>
</dbReference>
<evidence type="ECO:0000256" key="1">
    <source>
        <dbReference type="SAM" id="MobiDB-lite"/>
    </source>
</evidence>